<keyword evidence="3" id="KW-0998">Cell outer membrane</keyword>
<evidence type="ECO:0000259" key="5">
    <source>
        <dbReference type="Pfam" id="PF08479"/>
    </source>
</evidence>
<dbReference type="Pfam" id="PF08479">
    <property type="entry name" value="POTRA_2"/>
    <property type="match status" value="1"/>
</dbReference>
<accession>A0A964FF30</accession>
<keyword evidence="7" id="KW-1185">Reference proteome</keyword>
<evidence type="ECO:0000256" key="3">
    <source>
        <dbReference type="ARBA" id="ARBA00023237"/>
    </source>
</evidence>
<name>A0A964FF30_9CYAN</name>
<dbReference type="GO" id="GO:0098046">
    <property type="term" value="C:type V protein secretion system complex"/>
    <property type="evidence" value="ECO:0007669"/>
    <property type="project" value="TreeGrafter"/>
</dbReference>
<keyword evidence="2" id="KW-0812">Transmembrane</keyword>
<organism evidence="6 7">
    <name type="scientific">Waterburya agarophytonicola KI4</name>
    <dbReference type="NCBI Taxonomy" id="2874699"/>
    <lineage>
        <taxon>Bacteria</taxon>
        <taxon>Bacillati</taxon>
        <taxon>Cyanobacteriota</taxon>
        <taxon>Cyanophyceae</taxon>
        <taxon>Pleurocapsales</taxon>
        <taxon>Hyellaceae</taxon>
        <taxon>Waterburya</taxon>
        <taxon>Waterburya agarophytonicola</taxon>
    </lineage>
</organism>
<dbReference type="InterPro" id="IPR013686">
    <property type="entry name" value="Polypept-transport_assoc_ShlB"/>
</dbReference>
<dbReference type="PANTHER" id="PTHR34597:SF3">
    <property type="entry name" value="OUTER MEMBRANE TRANSPORTER CDIB"/>
    <property type="match status" value="1"/>
</dbReference>
<dbReference type="InterPro" id="IPR005565">
    <property type="entry name" value="Hemolysn_activator_HlyB_C"/>
</dbReference>
<dbReference type="EMBL" id="JADWDC010000020">
    <property type="protein sequence ID" value="MCC0177310.1"/>
    <property type="molecule type" value="Genomic_DNA"/>
</dbReference>
<proteinExistence type="predicted"/>
<evidence type="ECO:0000259" key="4">
    <source>
        <dbReference type="Pfam" id="PF03865"/>
    </source>
</evidence>
<reference evidence="6" key="1">
    <citation type="journal article" date="2021" name="Antonie Van Leeuwenhoek">
        <title>Draft genome and description of Waterburya agarophytonicola gen. nov. sp. nov. (Pleurocapsales, Cyanobacteria): a seaweed symbiont.</title>
        <authorList>
            <person name="Bonthond G."/>
            <person name="Shalygin S."/>
            <person name="Bayer T."/>
            <person name="Weinberger F."/>
        </authorList>
    </citation>
    <scope>NUCLEOTIDE SEQUENCE</scope>
    <source>
        <strain evidence="6">KI4</strain>
    </source>
</reference>
<comment type="caution">
    <text evidence="6">The sequence shown here is derived from an EMBL/GenBank/DDBJ whole genome shotgun (WGS) entry which is preliminary data.</text>
</comment>
<dbReference type="Proteomes" id="UP000729733">
    <property type="component" value="Unassembled WGS sequence"/>
</dbReference>
<protein>
    <submittedName>
        <fullName evidence="6">ShlB/FhaC/HecB family hemolysin secretion/activation protein</fullName>
    </submittedName>
</protein>
<dbReference type="Gene3D" id="2.40.160.50">
    <property type="entry name" value="membrane protein fhac: a member of the omp85/tpsb transporter family"/>
    <property type="match status" value="1"/>
</dbReference>
<evidence type="ECO:0000256" key="2">
    <source>
        <dbReference type="ARBA" id="ARBA00022692"/>
    </source>
</evidence>
<sequence length="573" mass="63088">MFVPNTFWQQLSSNQFFKVNINYNSLSFLSIYLLALIASCGELQPLNAAEVSPPQKKANLLTQSPGDGTIAQDSNSNDVPEQIVVKSFDIVGSSVFSDRELDKAIESYRDRPLTLPELFQARSIITKLYTDKGYVNSGAYIPPQELDNGTVKIAVLEGKLEGINVSGTERLTPKYISSRIEAAAGKPVNIESLLAALQLLRLDPLINNVSAELSAGIEPGTSLLDIQIEEADVFSISTSFNNKKSPSVGSNQRSASFNHGNLLGIGDRFDFNFSNTEGSNSFDFGYSLPFNSKNGTIKAAYGTNSNDVVEDPFTPIDLESQSRYFELNLRQPLVLKPNQEFAMGISFSRSESETFLQNDGFFLSRGANEDGETRISAVRLLQEYVNRDDKKVLAFRSQFSLGIDAFNATINDGDVPDSTFFAWRGQGQWVRRLDEDFLFLLRGDVQVAGGSLVPLEQFRVGGVNSARGYRQDLSLGDSGAFASAELQIPVLRFKKIDGLVQIAPFFDIGTLWNTDEVEIANATLPSLGLGLNFAMGTRFNARLDWGIPLVDVETTRDSLQENGVHFAVDYSFF</sequence>
<dbReference type="Gene3D" id="3.10.20.310">
    <property type="entry name" value="membrane protein fhac"/>
    <property type="match status" value="1"/>
</dbReference>
<evidence type="ECO:0000313" key="6">
    <source>
        <dbReference type="EMBL" id="MCC0177310.1"/>
    </source>
</evidence>
<dbReference type="GO" id="GO:0046819">
    <property type="term" value="P:protein secretion by the type V secretion system"/>
    <property type="evidence" value="ECO:0007669"/>
    <property type="project" value="TreeGrafter"/>
</dbReference>
<dbReference type="RefSeq" id="WP_229640374.1">
    <property type="nucleotide sequence ID" value="NZ_JADWDC010000020.1"/>
</dbReference>
<dbReference type="PANTHER" id="PTHR34597">
    <property type="entry name" value="SLR1661 PROTEIN"/>
    <property type="match status" value="1"/>
</dbReference>
<keyword evidence="1" id="KW-1134">Transmembrane beta strand</keyword>
<dbReference type="GO" id="GO:0008320">
    <property type="term" value="F:protein transmembrane transporter activity"/>
    <property type="evidence" value="ECO:0007669"/>
    <property type="project" value="TreeGrafter"/>
</dbReference>
<dbReference type="InterPro" id="IPR051544">
    <property type="entry name" value="TPS_OM_transporter"/>
</dbReference>
<keyword evidence="1" id="KW-0472">Membrane</keyword>
<evidence type="ECO:0000256" key="1">
    <source>
        <dbReference type="ARBA" id="ARBA00022452"/>
    </source>
</evidence>
<dbReference type="AlphaFoldDB" id="A0A964FF30"/>
<evidence type="ECO:0000313" key="7">
    <source>
        <dbReference type="Proteomes" id="UP000729733"/>
    </source>
</evidence>
<gene>
    <name evidence="6" type="ORF">I4641_10010</name>
</gene>
<feature type="domain" description="Polypeptide-transport-associated ShlB-type" evidence="5">
    <location>
        <begin position="85"/>
        <end position="158"/>
    </location>
</feature>
<feature type="domain" description="Haemolysin activator HlyB C-terminal" evidence="4">
    <location>
        <begin position="220"/>
        <end position="531"/>
    </location>
</feature>
<dbReference type="Pfam" id="PF03865">
    <property type="entry name" value="ShlB"/>
    <property type="match status" value="1"/>
</dbReference>